<reference evidence="1 2" key="1">
    <citation type="submission" date="2023-07" db="EMBL/GenBank/DDBJ databases">
        <title>Genomic Encyclopedia of Type Strains, Phase IV (KMG-IV): sequencing the most valuable type-strain genomes for metagenomic binning, comparative biology and taxonomic classification.</title>
        <authorList>
            <person name="Goeker M."/>
        </authorList>
    </citation>
    <scope>NUCLEOTIDE SEQUENCE [LARGE SCALE GENOMIC DNA]</scope>
    <source>
        <strain evidence="1 2">DSM 22170</strain>
    </source>
</reference>
<evidence type="ECO:0000313" key="2">
    <source>
        <dbReference type="Proteomes" id="UP001185028"/>
    </source>
</evidence>
<organism evidence="1 2">
    <name type="scientific">Paenibacillus hunanensis</name>
    <dbReference type="NCBI Taxonomy" id="539262"/>
    <lineage>
        <taxon>Bacteria</taxon>
        <taxon>Bacillati</taxon>
        <taxon>Bacillota</taxon>
        <taxon>Bacilli</taxon>
        <taxon>Bacillales</taxon>
        <taxon>Paenibacillaceae</taxon>
        <taxon>Paenibacillus</taxon>
    </lineage>
</organism>
<gene>
    <name evidence="1" type="ORF">JOC58_003463</name>
</gene>
<protein>
    <recommendedName>
        <fullName evidence="3">Iron-dependent peroxidase</fullName>
    </recommendedName>
</protein>
<comment type="caution">
    <text evidence="1">The sequence shown here is derived from an EMBL/GenBank/DDBJ whole genome shotgun (WGS) entry which is preliminary data.</text>
</comment>
<name>A0ABU1J206_9BACL</name>
<evidence type="ECO:0008006" key="3">
    <source>
        <dbReference type="Google" id="ProtNLM"/>
    </source>
</evidence>
<accession>A0ABU1J206</accession>
<keyword evidence="2" id="KW-1185">Reference proteome</keyword>
<dbReference type="Proteomes" id="UP001185028">
    <property type="component" value="Unassembled WGS sequence"/>
</dbReference>
<sequence>MNYIWDLLIHAEEQGIPASSITFVPAQSYSPYMELSLNELNATEVGQQVELNPYYRFESLFKNWFHPDLQEDEEMRTVLFDMIIHFLAQIDRYEGMTRREYEIRFVLRDLEQGVFGHEAAQYIGMLNRDEQEQLGEQLLRLYETGEPIALLRQLLRRWFPRSLIYVNRDERQEMLVYLGQPDHESNRAKVNILLLLFVPIPFEVRMYWAHHFGLVGTDETMKIDSIALY</sequence>
<evidence type="ECO:0000313" key="1">
    <source>
        <dbReference type="EMBL" id="MDR6245550.1"/>
    </source>
</evidence>
<dbReference type="EMBL" id="JAVDQH010000015">
    <property type="protein sequence ID" value="MDR6245550.1"/>
    <property type="molecule type" value="Genomic_DNA"/>
</dbReference>
<proteinExistence type="predicted"/>
<dbReference type="RefSeq" id="WP_188775152.1">
    <property type="nucleotide sequence ID" value="NZ_BMMB01000004.1"/>
</dbReference>